<reference evidence="9 10" key="1">
    <citation type="submission" date="2009-01" db="EMBL/GenBank/DDBJ databases">
        <authorList>
            <person name="Qin X."/>
            <person name="Bachman B."/>
            <person name="Battles P."/>
            <person name="Bell A."/>
            <person name="Bess C."/>
            <person name="Bickham C."/>
            <person name="Chaboub L."/>
            <person name="Chen D."/>
            <person name="Coyle M."/>
            <person name="Deiros D.R."/>
            <person name="Dinh H."/>
            <person name="Forbes L."/>
            <person name="Fowler G."/>
            <person name="Francisco L."/>
            <person name="Fu Q."/>
            <person name="Gubbala S."/>
            <person name="Hale W."/>
            <person name="Han Y."/>
            <person name="Hemphill L."/>
            <person name="Highlander S.K."/>
            <person name="Hirani K."/>
            <person name="Hogues M."/>
            <person name="Jackson L."/>
            <person name="Jakkamsetti A."/>
            <person name="Javaid M."/>
            <person name="Jiang H."/>
            <person name="Korchina V."/>
            <person name="Kovar C."/>
            <person name="Lara F."/>
            <person name="Lee S."/>
            <person name="Mata R."/>
            <person name="Mathew T."/>
            <person name="Moen C."/>
            <person name="Morales K."/>
            <person name="Munidasa M."/>
            <person name="Nazareth L."/>
            <person name="Ngo R."/>
            <person name="Nguyen L."/>
            <person name="Okwuonu G."/>
            <person name="Ongeri F."/>
            <person name="Patil S."/>
            <person name="Petrosino J."/>
            <person name="Pham C."/>
            <person name="Pham P."/>
            <person name="Pu L.-L."/>
            <person name="Puazo M."/>
            <person name="Raj R."/>
            <person name="Reid J."/>
            <person name="Rouhana J."/>
            <person name="Saada N."/>
            <person name="Shang Y."/>
            <person name="Simmons D."/>
            <person name="Thornton R."/>
            <person name="Warren J."/>
            <person name="Weissenberger G."/>
            <person name="Zhang J."/>
            <person name="Zhang L."/>
            <person name="Zhou C."/>
            <person name="Zhu D."/>
            <person name="Muzny D."/>
            <person name="Worley K."/>
            <person name="Gibbs R."/>
        </authorList>
    </citation>
    <scope>NUCLEOTIDE SEQUENCE [LARGE SCALE GENOMIC DNA]</scope>
    <source>
        <strain evidence="9 10">DSM 16047</strain>
    </source>
</reference>
<feature type="domain" description="Major facilitator superfamily (MFS) profile" evidence="8">
    <location>
        <begin position="6"/>
        <end position="390"/>
    </location>
</feature>
<feature type="transmembrane region" description="Helical" evidence="7">
    <location>
        <begin position="97"/>
        <end position="118"/>
    </location>
</feature>
<dbReference type="GO" id="GO:0022857">
    <property type="term" value="F:transmembrane transporter activity"/>
    <property type="evidence" value="ECO:0007669"/>
    <property type="project" value="InterPro"/>
</dbReference>
<dbReference type="EMBL" id="ACGU01000009">
    <property type="protein sequence ID" value="EEJ73087.1"/>
    <property type="molecule type" value="Genomic_DNA"/>
</dbReference>
<dbReference type="InterPro" id="IPR036259">
    <property type="entry name" value="MFS_trans_sf"/>
</dbReference>
<accession>C2EK72</accession>
<feature type="transmembrane region" description="Helical" evidence="7">
    <location>
        <begin position="72"/>
        <end position="91"/>
    </location>
</feature>
<evidence type="ECO:0000313" key="10">
    <source>
        <dbReference type="Proteomes" id="UP000005583"/>
    </source>
</evidence>
<evidence type="ECO:0000256" key="1">
    <source>
        <dbReference type="ARBA" id="ARBA00004651"/>
    </source>
</evidence>
<dbReference type="Pfam" id="PF07690">
    <property type="entry name" value="MFS_1"/>
    <property type="match status" value="1"/>
</dbReference>
<keyword evidence="5 7" id="KW-1133">Transmembrane helix</keyword>
<name>C2EK72_9LACO</name>
<dbReference type="PATRIC" id="fig|525365.8.peg.1452"/>
<feature type="transmembrane region" description="Helical" evidence="7">
    <location>
        <begin position="12"/>
        <end position="33"/>
    </location>
</feature>
<keyword evidence="4 7" id="KW-0812">Transmembrane</keyword>
<dbReference type="PANTHER" id="PTHR23513">
    <property type="entry name" value="INTEGRAL MEMBRANE EFFLUX PROTEIN-RELATED"/>
    <property type="match status" value="1"/>
</dbReference>
<keyword evidence="6 7" id="KW-0472">Membrane</keyword>
<feature type="transmembrane region" description="Helical" evidence="7">
    <location>
        <begin position="338"/>
        <end position="360"/>
    </location>
</feature>
<keyword evidence="2" id="KW-0813">Transport</keyword>
<evidence type="ECO:0000256" key="7">
    <source>
        <dbReference type="SAM" id="Phobius"/>
    </source>
</evidence>
<dbReference type="CDD" id="cd06173">
    <property type="entry name" value="MFS_MefA_like"/>
    <property type="match status" value="1"/>
</dbReference>
<protein>
    <submittedName>
        <fullName evidence="9">Transporter, major facilitator family protein</fullName>
    </submittedName>
</protein>
<feature type="transmembrane region" description="Helical" evidence="7">
    <location>
        <begin position="245"/>
        <end position="269"/>
    </location>
</feature>
<keyword evidence="3" id="KW-1003">Cell membrane</keyword>
<comment type="caution">
    <text evidence="9">The sequence shown here is derived from an EMBL/GenBank/DDBJ whole genome shotgun (WGS) entry which is preliminary data.</text>
</comment>
<dbReference type="Gene3D" id="1.20.1250.20">
    <property type="entry name" value="MFS general substrate transporter like domains"/>
    <property type="match status" value="1"/>
</dbReference>
<feature type="transmembrane region" description="Helical" evidence="7">
    <location>
        <begin position="39"/>
        <end position="60"/>
    </location>
</feature>
<dbReference type="SUPFAM" id="SSF103473">
    <property type="entry name" value="MFS general substrate transporter"/>
    <property type="match status" value="1"/>
</dbReference>
<organism evidence="9 10">
    <name type="scientific">Lactobacillus ultunensis DSM 16047</name>
    <dbReference type="NCBI Taxonomy" id="525365"/>
    <lineage>
        <taxon>Bacteria</taxon>
        <taxon>Bacillati</taxon>
        <taxon>Bacillota</taxon>
        <taxon>Bacilli</taxon>
        <taxon>Lactobacillales</taxon>
        <taxon>Lactobacillaceae</taxon>
        <taxon>Lactobacillus</taxon>
    </lineage>
</organism>
<feature type="transmembrane region" description="Helical" evidence="7">
    <location>
        <begin position="308"/>
        <end position="326"/>
    </location>
</feature>
<feature type="transmembrane region" description="Helical" evidence="7">
    <location>
        <begin position="281"/>
        <end position="302"/>
    </location>
</feature>
<comment type="subcellular location">
    <subcellularLocation>
        <location evidence="1">Cell membrane</location>
        <topology evidence="1">Multi-pass membrane protein</topology>
    </subcellularLocation>
</comment>
<evidence type="ECO:0000313" key="9">
    <source>
        <dbReference type="EMBL" id="EEJ73087.1"/>
    </source>
</evidence>
<dbReference type="GO" id="GO:0005886">
    <property type="term" value="C:plasma membrane"/>
    <property type="evidence" value="ECO:0007669"/>
    <property type="project" value="UniProtKB-SubCell"/>
</dbReference>
<sequence length="398" mass="43983">MKSLTQKNKLLLGYLISGFGDQFYTFAIPLLMLSRSHSAVIMGLLTAMEYLPTAIFGFVIGSLFDTYSRKRIMLISLLMQVLLVLAIPFLIQFTAPIWLILIIIFILGTFDLITWTGYQIFIAESVITEELPTVSGQVGLISSIQKTFGPGIAAIVLNFMHYIGGFILDALSYLSLIWTIKDYKPESSKGGDRSQKGNLKKHVGFHFLMANHDLKWLIVSFFVANIGFQVVVPMLTFLLKQTMHVSVSLIGIFFTISSVASILGNFVYLHFGKKLKLGFQLVLIGLLIMCGFAMMLFLNSFILVTVGYAIVSFGSVWAQANFFTIMQAKTPSKYKGTVTSISTTLTRIAGPIMALASGYLTKIEAHIVLIVAIICLILSVIITCSAGLNRLSKLENFN</sequence>
<gene>
    <name evidence="9" type="ORF">HMPREF0548_0068</name>
</gene>
<evidence type="ECO:0000256" key="3">
    <source>
        <dbReference type="ARBA" id="ARBA00022475"/>
    </source>
</evidence>
<feature type="transmembrane region" description="Helical" evidence="7">
    <location>
        <begin position="216"/>
        <end position="239"/>
    </location>
</feature>
<dbReference type="OrthoDB" id="2276409at2"/>
<dbReference type="HOGENOM" id="CLU_034180_10_0_9"/>
<evidence type="ECO:0000256" key="2">
    <source>
        <dbReference type="ARBA" id="ARBA00022448"/>
    </source>
</evidence>
<proteinExistence type="predicted"/>
<evidence type="ECO:0000256" key="6">
    <source>
        <dbReference type="ARBA" id="ARBA00023136"/>
    </source>
</evidence>
<evidence type="ECO:0000259" key="8">
    <source>
        <dbReference type="PROSITE" id="PS50850"/>
    </source>
</evidence>
<keyword evidence="10" id="KW-1185">Reference proteome</keyword>
<feature type="transmembrane region" description="Helical" evidence="7">
    <location>
        <begin position="366"/>
        <end position="388"/>
    </location>
</feature>
<dbReference type="Proteomes" id="UP000005583">
    <property type="component" value="Unassembled WGS sequence"/>
</dbReference>
<dbReference type="AlphaFoldDB" id="C2EK72"/>
<dbReference type="InterPro" id="IPR020846">
    <property type="entry name" value="MFS_dom"/>
</dbReference>
<dbReference type="STRING" id="525365.HMPREF0548_0068"/>
<dbReference type="InterPro" id="IPR011701">
    <property type="entry name" value="MFS"/>
</dbReference>
<dbReference type="RefSeq" id="WP_007126260.1">
    <property type="nucleotide sequence ID" value="NZ_AZFO01000004.1"/>
</dbReference>
<dbReference type="PANTHER" id="PTHR23513:SF6">
    <property type="entry name" value="MAJOR FACILITATOR SUPERFAMILY ASSOCIATED DOMAIN-CONTAINING PROTEIN"/>
    <property type="match status" value="1"/>
</dbReference>
<dbReference type="eggNOG" id="COG2814">
    <property type="taxonomic scope" value="Bacteria"/>
</dbReference>
<evidence type="ECO:0000256" key="4">
    <source>
        <dbReference type="ARBA" id="ARBA00022692"/>
    </source>
</evidence>
<dbReference type="PROSITE" id="PS50850">
    <property type="entry name" value="MFS"/>
    <property type="match status" value="1"/>
</dbReference>
<evidence type="ECO:0000256" key="5">
    <source>
        <dbReference type="ARBA" id="ARBA00022989"/>
    </source>
</evidence>